<sequence>MKNLPVSGVLPVPRFLRVQIILLMAVFSAFTALGQAHISSGLAKDPDVVGRWDITMDKGGKSIPSWLEVQRSGTHTLIGRFTYAFGSARPISEVKPSGNKFSFSIPPQWEEGNRNMDFEFEVNGDQIKGTMVYTDGVSYNWTGVRAPKMAREKAPVWGTPVKLFNGKNTKGWHTDGDNQWIAQNGVLRSPHSGANLITDRTFSDFKLHIEFRYPQGSNSGIYLRGRYECQIIDTKSGNPEPINNQFSSIYGFLPPNKMMAKDPGQWQSYDITLVGRLVTVVANGTTVICNAEIPGITGGAINSREGEPGPILIQGDHGPIDFRNIVITPAK</sequence>
<dbReference type="InterPro" id="IPR010496">
    <property type="entry name" value="AL/BT2_dom"/>
</dbReference>
<dbReference type="RefSeq" id="WP_197706133.1">
    <property type="nucleotide sequence ID" value="NZ_AP017313.1"/>
</dbReference>
<accession>A0A0X8X3Y2</accession>
<name>A0A0X8X3Y2_9SPHI</name>
<protein>
    <submittedName>
        <fullName evidence="1">Uncharacterized protein</fullName>
    </submittedName>
</protein>
<dbReference type="Pfam" id="PF06439">
    <property type="entry name" value="3keto-disac_hyd"/>
    <property type="match status" value="1"/>
</dbReference>
<organism evidence="1 2">
    <name type="scientific">Mucilaginibacter gotjawali</name>
    <dbReference type="NCBI Taxonomy" id="1550579"/>
    <lineage>
        <taxon>Bacteria</taxon>
        <taxon>Pseudomonadati</taxon>
        <taxon>Bacteroidota</taxon>
        <taxon>Sphingobacteriia</taxon>
        <taxon>Sphingobacteriales</taxon>
        <taxon>Sphingobacteriaceae</taxon>
        <taxon>Mucilaginibacter</taxon>
    </lineage>
</organism>
<dbReference type="AlphaFoldDB" id="A0A0X8X3Y2"/>
<keyword evidence="2" id="KW-1185">Reference proteome</keyword>
<gene>
    <name evidence="1" type="ORF">MgSA37_02841</name>
</gene>
<proteinExistence type="predicted"/>
<evidence type="ECO:0000313" key="1">
    <source>
        <dbReference type="EMBL" id="BAU54663.1"/>
    </source>
</evidence>
<evidence type="ECO:0000313" key="2">
    <source>
        <dbReference type="Proteomes" id="UP000218263"/>
    </source>
</evidence>
<dbReference type="Proteomes" id="UP000218263">
    <property type="component" value="Chromosome"/>
</dbReference>
<dbReference type="KEGG" id="mgot:MgSA37_02841"/>
<dbReference type="Gene3D" id="2.60.120.560">
    <property type="entry name" value="Exo-inulinase, domain 1"/>
    <property type="match status" value="1"/>
</dbReference>
<dbReference type="GO" id="GO:0016787">
    <property type="term" value="F:hydrolase activity"/>
    <property type="evidence" value="ECO:0007669"/>
    <property type="project" value="InterPro"/>
</dbReference>
<dbReference type="EMBL" id="AP017313">
    <property type="protein sequence ID" value="BAU54663.1"/>
    <property type="molecule type" value="Genomic_DNA"/>
</dbReference>
<reference evidence="1 2" key="1">
    <citation type="submission" date="2015-12" db="EMBL/GenBank/DDBJ databases">
        <title>Genome sequence of Mucilaginibacter gotjawali.</title>
        <authorList>
            <person name="Lee J.S."/>
            <person name="Lee K.C."/>
            <person name="Kim K.K."/>
            <person name="Lee B.W."/>
        </authorList>
    </citation>
    <scope>NUCLEOTIDE SEQUENCE [LARGE SCALE GENOMIC DNA]</scope>
    <source>
        <strain evidence="1 2">SA3-7</strain>
    </source>
</reference>